<proteinExistence type="predicted"/>
<keyword evidence="2" id="KW-1185">Reference proteome</keyword>
<accession>A0ABS5TL16</accession>
<organism evidence="1 2">
    <name type="scientific">Kineosporia corallincola</name>
    <dbReference type="NCBI Taxonomy" id="2835133"/>
    <lineage>
        <taxon>Bacteria</taxon>
        <taxon>Bacillati</taxon>
        <taxon>Actinomycetota</taxon>
        <taxon>Actinomycetes</taxon>
        <taxon>Kineosporiales</taxon>
        <taxon>Kineosporiaceae</taxon>
        <taxon>Kineosporia</taxon>
    </lineage>
</organism>
<gene>
    <name evidence="1" type="ORF">KIH74_22860</name>
</gene>
<dbReference type="EMBL" id="JAHBAY010000010">
    <property type="protein sequence ID" value="MBT0771800.1"/>
    <property type="molecule type" value="Genomic_DNA"/>
</dbReference>
<dbReference type="RefSeq" id="WP_214158171.1">
    <property type="nucleotide sequence ID" value="NZ_JAHBAY010000010.1"/>
</dbReference>
<sequence length="487" mass="52968">MLPALSRGQADKRYALAGEVDARMFGVVANGGTTSAALTANTVAMQSFVDYLTSNRRSGVLPPGDIRINGKINFRRRPEWGLRGLGRGVTRMAQLADNMPIFDLGTDQSSSMHSWHLRDMSFAYWNPQPATNTDAICVLCSDCPYNGEFRNLRFENGYYGFKTIPGQVAPWGCVWDGLDFGAGLTGGAINWYGTQNAVPNNTFGRLQAACDNMTSTVFAVRGYNFRIDSIEFLHNTNHQILMDFNSGSVVSIGSIKLEQGKFLNNNPLLRFSTNAKAEIDNLWIGGGDVFDRDIAGGGVAYLVTAQGSDGGWDSHLDIRHLIVSAFVNKGAGAVAAVNIGGGAAVRIGRYIDIGETGDIPLTNSASSDSSERLTVTDQIMPRLSRDLGDADYAPTWRGPNILTYQTVFTAPRALNLPSDPNNLFNGQYFEVLSDGAVNGTNTLTIKCGTTNLRIITTDKVKLRYQWRRPTSGPTANGWILTQYETLP</sequence>
<name>A0ABS5TL16_9ACTN</name>
<reference evidence="1 2" key="1">
    <citation type="submission" date="2021-05" db="EMBL/GenBank/DDBJ databases">
        <title>Kineosporia and Streptomyces sp. nov. two new marine actinobacteria isolated from Coral.</title>
        <authorList>
            <person name="Buangrab K."/>
            <person name="Sutthacheep M."/>
            <person name="Yeemin T."/>
            <person name="Harunari E."/>
            <person name="Igarashi Y."/>
            <person name="Kanchanasin P."/>
            <person name="Tanasupawat S."/>
            <person name="Phongsopitanun W."/>
        </authorList>
    </citation>
    <scope>NUCLEOTIDE SEQUENCE [LARGE SCALE GENOMIC DNA]</scope>
    <source>
        <strain evidence="1 2">J2-2</strain>
    </source>
</reference>
<comment type="caution">
    <text evidence="1">The sequence shown here is derived from an EMBL/GenBank/DDBJ whole genome shotgun (WGS) entry which is preliminary data.</text>
</comment>
<dbReference type="Proteomes" id="UP001197247">
    <property type="component" value="Unassembled WGS sequence"/>
</dbReference>
<protein>
    <submittedName>
        <fullName evidence="1">Uncharacterized protein</fullName>
    </submittedName>
</protein>
<evidence type="ECO:0000313" key="2">
    <source>
        <dbReference type="Proteomes" id="UP001197247"/>
    </source>
</evidence>
<evidence type="ECO:0000313" key="1">
    <source>
        <dbReference type="EMBL" id="MBT0771800.1"/>
    </source>
</evidence>